<keyword evidence="2" id="KW-1185">Reference proteome</keyword>
<reference evidence="1 2" key="1">
    <citation type="submission" date="2024-06" db="EMBL/GenBank/DDBJ databases">
        <title>The Natural Products Discovery Center: Release of the First 8490 Sequenced Strains for Exploring Actinobacteria Biosynthetic Diversity.</title>
        <authorList>
            <person name="Kalkreuter E."/>
            <person name="Kautsar S.A."/>
            <person name="Yang D."/>
            <person name="Bader C.D."/>
            <person name="Teijaro C.N."/>
            <person name="Fluegel L."/>
            <person name="Davis C.M."/>
            <person name="Simpson J.R."/>
            <person name="Lauterbach L."/>
            <person name="Steele A.D."/>
            <person name="Gui C."/>
            <person name="Meng S."/>
            <person name="Li G."/>
            <person name="Viehrig K."/>
            <person name="Ye F."/>
            <person name="Su P."/>
            <person name="Kiefer A.F."/>
            <person name="Nichols A."/>
            <person name="Cepeda A.J."/>
            <person name="Yan W."/>
            <person name="Fan B."/>
            <person name="Jiang Y."/>
            <person name="Adhikari A."/>
            <person name="Zheng C.-J."/>
            <person name="Schuster L."/>
            <person name="Cowan T.M."/>
            <person name="Smanski M.J."/>
            <person name="Chevrette M.G."/>
            <person name="De Carvalho L.P.S."/>
            <person name="Shen B."/>
        </authorList>
    </citation>
    <scope>NUCLEOTIDE SEQUENCE [LARGE SCALE GENOMIC DNA]</scope>
    <source>
        <strain evidence="1 2">NPDC006337</strain>
    </source>
</reference>
<gene>
    <name evidence="1" type="ORF">ABZ508_13895</name>
</gene>
<comment type="caution">
    <text evidence="1">The sequence shown here is derived from an EMBL/GenBank/DDBJ whole genome shotgun (WGS) entry which is preliminary data.</text>
</comment>
<proteinExistence type="predicted"/>
<dbReference type="Proteomes" id="UP001550378">
    <property type="component" value="Unassembled WGS sequence"/>
</dbReference>
<accession>A0ABV2W5M8</accession>
<dbReference type="EMBL" id="JBEXZR010000010">
    <property type="protein sequence ID" value="MEU0708441.1"/>
    <property type="molecule type" value="Genomic_DNA"/>
</dbReference>
<organism evidence="1 2">
    <name type="scientific">Streptomyces lavendulocolor</name>
    <dbReference type="NCBI Taxonomy" id="67316"/>
    <lineage>
        <taxon>Bacteria</taxon>
        <taxon>Bacillati</taxon>
        <taxon>Actinomycetota</taxon>
        <taxon>Actinomycetes</taxon>
        <taxon>Kitasatosporales</taxon>
        <taxon>Streptomycetaceae</taxon>
        <taxon>Streptomyces</taxon>
    </lineage>
</organism>
<evidence type="ECO:0000313" key="1">
    <source>
        <dbReference type="EMBL" id="MEU0708441.1"/>
    </source>
</evidence>
<name>A0ABV2W5M8_9ACTN</name>
<protein>
    <submittedName>
        <fullName evidence="1">Uncharacterized protein</fullName>
    </submittedName>
</protein>
<evidence type="ECO:0000313" key="2">
    <source>
        <dbReference type="Proteomes" id="UP001550378"/>
    </source>
</evidence>
<sequence length="118" mass="13731">MPDSQPARRRKPLPDINTTYVDRGDLWRHQFLGARKAHIWTVTSHIDGRVAFNGHTEPTFSAYWINKHLIRCGPDGSPADPTFIERERTRLQEMERHQAAIPPLDQIINELIEDKLRP</sequence>
<dbReference type="RefSeq" id="WP_359657404.1">
    <property type="nucleotide sequence ID" value="NZ_JBEXZO010000028.1"/>
</dbReference>